<dbReference type="Proteomes" id="UP001061991">
    <property type="component" value="Plasmid p_unnamed3"/>
</dbReference>
<keyword evidence="2" id="KW-1185">Reference proteome</keyword>
<reference evidence="1" key="1">
    <citation type="submission" date="2022-09" db="EMBL/GenBank/DDBJ databases">
        <title>Interaction between co-microsymbionts with complementary sets of symbiotic genes in legume-rhizobium systems.</title>
        <authorList>
            <person name="Safronova V."/>
            <person name="Sazanova A."/>
            <person name="Afonin A."/>
            <person name="Chirak E."/>
        </authorList>
    </citation>
    <scope>NUCLEOTIDE SEQUENCE</scope>
    <source>
        <strain evidence="1">A18/3m</strain>
    </source>
</reference>
<organism evidence="1 2">
    <name type="scientific">Phyllobacterium zundukense</name>
    <dbReference type="NCBI Taxonomy" id="1867719"/>
    <lineage>
        <taxon>Bacteria</taxon>
        <taxon>Pseudomonadati</taxon>
        <taxon>Pseudomonadota</taxon>
        <taxon>Alphaproteobacteria</taxon>
        <taxon>Hyphomicrobiales</taxon>
        <taxon>Phyllobacteriaceae</taxon>
        <taxon>Phyllobacterium</taxon>
    </lineage>
</organism>
<evidence type="ECO:0000313" key="1">
    <source>
        <dbReference type="EMBL" id="UXN57424.1"/>
    </source>
</evidence>
<protein>
    <submittedName>
        <fullName evidence="1">Sugar phosphate isomerase/epimerase</fullName>
    </submittedName>
</protein>
<name>A0ACD4CV15_9HYPH</name>
<evidence type="ECO:0000313" key="2">
    <source>
        <dbReference type="Proteomes" id="UP001061991"/>
    </source>
</evidence>
<dbReference type="EMBL" id="CP104970">
    <property type="protein sequence ID" value="UXN57424.1"/>
    <property type="molecule type" value="Genomic_DNA"/>
</dbReference>
<accession>A0ACD4CV15</accession>
<keyword evidence="1" id="KW-0614">Plasmid</keyword>
<gene>
    <name evidence="1" type="ORF">N8E88_03510</name>
</gene>
<sequence length="287" mass="30823">MQQHIDVRQVSVANLTIGRADPIRFVEAAASAGFGAVGLLLMTATPQPLEFEILGKPEAVRDLKSALKSNAMRVFDVEAFVLSPSADLARFRKALETGAEVGATHISAIGTQLSKDSTFLTKSEREDLFGGLCDQAAEYGLHVGVEYMLYRDVATWRDALDLVESAGRPNAGLIVDVLHHYRGAGTADDLASIPSNRIAYAQLSDARKVSPGIDNLPAEARGDRLALGDGAIPLSEYLDALPDDTQLVIETPVANQLAWTISDRMQSAADRSRDYFAQRAAAIAKSL</sequence>
<proteinExistence type="predicted"/>
<keyword evidence="1" id="KW-0413">Isomerase</keyword>
<geneLocation type="plasmid" evidence="1 2">
    <name>p_unnamed3</name>
</geneLocation>